<keyword evidence="4" id="KW-0489">Methyltransferase</keyword>
<dbReference type="EMBL" id="GU474907">
    <property type="protein sequence ID" value="ADI19027.1"/>
    <property type="molecule type" value="Genomic_DNA"/>
</dbReference>
<dbReference type="PANTHER" id="PTHR43757">
    <property type="entry name" value="AMINOMETHYLTRANSFERASE"/>
    <property type="match status" value="1"/>
</dbReference>
<feature type="domain" description="Aminomethyltransferase C-terminal" evidence="3">
    <location>
        <begin position="307"/>
        <end position="381"/>
    </location>
</feature>
<dbReference type="InterPro" id="IPR027266">
    <property type="entry name" value="TrmE/GcvT-like"/>
</dbReference>
<reference evidence="4" key="1">
    <citation type="journal article" date="2011" name="Environ. Microbiol.">
        <title>Time-series analyses of Monterey Bay coastal microbial picoplankton using a 'genome proxy' microarray.</title>
        <authorList>
            <person name="Rich V.I."/>
            <person name="Pham V.D."/>
            <person name="Eppley J."/>
            <person name="Shi Y."/>
            <person name="DeLong E.F."/>
        </authorList>
    </citation>
    <scope>NUCLEOTIDE SEQUENCE</scope>
</reference>
<evidence type="ECO:0000313" key="4">
    <source>
        <dbReference type="EMBL" id="ADI19027.1"/>
    </source>
</evidence>
<dbReference type="SUPFAM" id="SSF103025">
    <property type="entry name" value="Folate-binding domain"/>
    <property type="match status" value="1"/>
</dbReference>
<keyword evidence="4" id="KW-0808">Transferase</keyword>
<feature type="binding site" evidence="1">
    <location>
        <position position="220"/>
    </location>
    <ligand>
        <name>substrate</name>
    </ligand>
</feature>
<name>E0XX86_9PROT</name>
<dbReference type="Pfam" id="PF01571">
    <property type="entry name" value="GCV_T"/>
    <property type="match status" value="1"/>
</dbReference>
<dbReference type="SUPFAM" id="SSF101790">
    <property type="entry name" value="Aminomethyltransferase beta-barrel domain"/>
    <property type="match status" value="1"/>
</dbReference>
<dbReference type="InterPro" id="IPR006222">
    <property type="entry name" value="GCVT_N"/>
</dbReference>
<dbReference type="Gene3D" id="3.30.1360.120">
    <property type="entry name" value="Probable tRNA modification gtpase trme, domain 1"/>
    <property type="match status" value="1"/>
</dbReference>
<sequence length="403" mass="45744">MHKSITSKRYIIKAIPIENRRPIELSSTMKPHPLSYMELPYDPEYSLYNNRMTPERLNNVSDDEQYWAVRQKVILRNTGQLPVEISGPDAKSFANLVFARDLSRVAVGRCLYNFALYHNGNIITDGIMLRLAEDKFWMVQADGELFKWYMAHAHHFDVTISDPNVWVSQIQGPRSMDVLRGAIDGEFPDPWRYFDVATVSIAGENVIITRTGFSNELGWEFYLRPENNAEKVGNLIWKVGRKHGMILTSTPVFRARRIEAGLLTQAEFDIETTPFEAGLGHFMEMEKENFIGKAALEKADKRSRTFGMRIRGGIANRGRTILIDNDFVGRVCSSAWSPFQECGVALVRMDSPCTGPGSEVNVQCTDGVIHSAQICALPMYDTEKNFVRGRDVKLPTEPKPWKG</sequence>
<dbReference type="GO" id="GO:0008168">
    <property type="term" value="F:methyltransferase activity"/>
    <property type="evidence" value="ECO:0007669"/>
    <property type="project" value="UniProtKB-KW"/>
</dbReference>
<dbReference type="PANTHER" id="PTHR43757:SF2">
    <property type="entry name" value="AMINOMETHYLTRANSFERASE, MITOCHONDRIAL"/>
    <property type="match status" value="1"/>
</dbReference>
<protein>
    <submittedName>
        <fullName evidence="4">Glycine cleavage system t protein (Aminomethyltransferase)</fullName>
    </submittedName>
</protein>
<proteinExistence type="predicted"/>
<dbReference type="PIRSF" id="PIRSF006487">
    <property type="entry name" value="GcvT"/>
    <property type="match status" value="1"/>
</dbReference>
<accession>E0XX86</accession>
<evidence type="ECO:0000259" key="2">
    <source>
        <dbReference type="Pfam" id="PF01571"/>
    </source>
</evidence>
<dbReference type="InterPro" id="IPR029043">
    <property type="entry name" value="GcvT/YgfZ_C"/>
</dbReference>
<dbReference type="InterPro" id="IPR013977">
    <property type="entry name" value="GcvT_C"/>
</dbReference>
<dbReference type="Pfam" id="PF08669">
    <property type="entry name" value="GCV_T_C"/>
    <property type="match status" value="1"/>
</dbReference>
<feature type="domain" description="GCVT N-terminal" evidence="2">
    <location>
        <begin position="63"/>
        <end position="287"/>
    </location>
</feature>
<dbReference type="AlphaFoldDB" id="E0XX86"/>
<evidence type="ECO:0000256" key="1">
    <source>
        <dbReference type="PIRSR" id="PIRSR006487-1"/>
    </source>
</evidence>
<dbReference type="GO" id="GO:0032259">
    <property type="term" value="P:methylation"/>
    <property type="evidence" value="ECO:0007669"/>
    <property type="project" value="UniProtKB-KW"/>
</dbReference>
<dbReference type="InterPro" id="IPR028896">
    <property type="entry name" value="GcvT/YgfZ/DmdA"/>
</dbReference>
<organism evidence="4">
    <name type="scientific">uncultured alpha proteobacterium HF0070_05I22</name>
    <dbReference type="NCBI Taxonomy" id="710803"/>
    <lineage>
        <taxon>Bacteria</taxon>
        <taxon>Pseudomonadati</taxon>
        <taxon>Pseudomonadota</taxon>
        <taxon>Alphaproteobacteria</taxon>
        <taxon>environmental samples</taxon>
    </lineage>
</organism>
<evidence type="ECO:0000259" key="3">
    <source>
        <dbReference type="Pfam" id="PF08669"/>
    </source>
</evidence>